<dbReference type="Gene3D" id="3.30.450.40">
    <property type="match status" value="1"/>
</dbReference>
<protein>
    <submittedName>
        <fullName evidence="2">Histidine kinase</fullName>
    </submittedName>
</protein>
<keyword evidence="2" id="KW-0808">Transferase</keyword>
<feature type="domain" description="DNA binding HTH" evidence="1">
    <location>
        <begin position="336"/>
        <end position="373"/>
    </location>
</feature>
<dbReference type="SUPFAM" id="SSF46689">
    <property type="entry name" value="Homeodomain-like"/>
    <property type="match status" value="1"/>
</dbReference>
<dbReference type="KEGG" id="acin:CBP34_05575"/>
<proteinExistence type="predicted"/>
<dbReference type="Gene3D" id="1.10.10.60">
    <property type="entry name" value="Homeodomain-like"/>
    <property type="match status" value="1"/>
</dbReference>
<gene>
    <name evidence="2" type="ORF">CBP34_05575</name>
</gene>
<name>A0A240U036_9BURK</name>
<dbReference type="AlphaFoldDB" id="A0A240U036"/>
<dbReference type="InterPro" id="IPR029016">
    <property type="entry name" value="GAF-like_dom_sf"/>
</dbReference>
<organism evidence="2 3">
    <name type="scientific">Acidovorax carolinensis</name>
    <dbReference type="NCBI Taxonomy" id="553814"/>
    <lineage>
        <taxon>Bacteria</taxon>
        <taxon>Pseudomonadati</taxon>
        <taxon>Pseudomonadota</taxon>
        <taxon>Betaproteobacteria</taxon>
        <taxon>Burkholderiales</taxon>
        <taxon>Comamonadaceae</taxon>
        <taxon>Acidovorax</taxon>
    </lineage>
</organism>
<dbReference type="InterPro" id="IPR002197">
    <property type="entry name" value="HTH_Fis"/>
</dbReference>
<evidence type="ECO:0000313" key="3">
    <source>
        <dbReference type="Proteomes" id="UP000194432"/>
    </source>
</evidence>
<reference evidence="2 3" key="1">
    <citation type="submission" date="2017-05" db="EMBL/GenBank/DDBJ databases">
        <title>Polyphasic characterization of four soil-derived phenanthrene-degrading Acidovorax strains and proposal of Acidovorax phenanthrenivorans sp. nov.</title>
        <authorList>
            <person name="Singleton D.R."/>
            <person name="Lee J."/>
            <person name="Dickey A.N."/>
            <person name="Stroud A."/>
            <person name="Scholl E.H."/>
            <person name="Wright F.A."/>
            <person name="Aitken M.D."/>
        </authorList>
    </citation>
    <scope>NUCLEOTIDE SEQUENCE [LARGE SCALE GENOMIC DNA]</scope>
    <source>
        <strain evidence="2">NA3</strain>
    </source>
</reference>
<accession>A0A240U036</accession>
<dbReference type="EMBL" id="CP021361">
    <property type="protein sequence ID" value="ART51239.1"/>
    <property type="molecule type" value="Genomic_DNA"/>
</dbReference>
<evidence type="ECO:0000313" key="2">
    <source>
        <dbReference type="EMBL" id="ART51239.1"/>
    </source>
</evidence>
<dbReference type="SUPFAM" id="SSF55781">
    <property type="entry name" value="GAF domain-like"/>
    <property type="match status" value="1"/>
</dbReference>
<evidence type="ECO:0000259" key="1">
    <source>
        <dbReference type="Pfam" id="PF02954"/>
    </source>
</evidence>
<dbReference type="PRINTS" id="PR01590">
    <property type="entry name" value="HTHFIS"/>
</dbReference>
<dbReference type="Pfam" id="PF02954">
    <property type="entry name" value="HTH_8"/>
    <property type="match status" value="1"/>
</dbReference>
<dbReference type="InterPro" id="IPR009057">
    <property type="entry name" value="Homeodomain-like_sf"/>
</dbReference>
<dbReference type="Proteomes" id="UP000194432">
    <property type="component" value="Chromosome 1"/>
</dbReference>
<keyword evidence="3" id="KW-1185">Reference proteome</keyword>
<dbReference type="GO" id="GO:0016301">
    <property type="term" value="F:kinase activity"/>
    <property type="evidence" value="ECO:0007669"/>
    <property type="project" value="UniProtKB-KW"/>
</dbReference>
<dbReference type="RefSeq" id="WP_094097513.1">
    <property type="nucleotide sequence ID" value="NZ_CP021361.1"/>
</dbReference>
<keyword evidence="2" id="KW-0418">Kinase</keyword>
<dbReference type="GO" id="GO:0043565">
    <property type="term" value="F:sequence-specific DNA binding"/>
    <property type="evidence" value="ECO:0007669"/>
    <property type="project" value="InterPro"/>
</dbReference>
<sequence length="401" mass="42930">MLAVAPPPPAERQQLIAQARSALLSQRPLPAALVEPWIVRSWQRCLAHGHRPAQPVAFNTVSAATVQRTADQHATLLRAARPVLAQLSRAIAGMHYFALLTDARGVVIEVQGAVERRDPRARAIGRVGIDLSEAAVGTTAIGAALAELQPVWLHRGEHFFDANSGYSCAGAPLFDPQGQCVGMLDLTGVDVPERPELRHLVARSARAMEDALLLQRPHALLLRINWPGSTLGGEGDGLVALDADGTLVGTNSMARQLVPQPLRRPGMPVHCSDLLALPWPLLFDAAQRQPAAPLDLPLWSGLRLQGMALRSHGARGPARPTHAAPAAPVASGTAPLRAAETALIRQAVQDARGNVAEAARALGISRATVYRKLGPSKQRRAAELEKKCIEPFINKRKQLLI</sequence>